<gene>
    <name evidence="1" type="ORF">CP967_33650</name>
</gene>
<dbReference type="EMBL" id="CP023702">
    <property type="protein sequence ID" value="QEU76263.1"/>
    <property type="molecule type" value="Genomic_DNA"/>
</dbReference>
<dbReference type="InterPro" id="IPR046105">
    <property type="entry name" value="DUF6042"/>
</dbReference>
<keyword evidence="2" id="KW-1185">Reference proteome</keyword>
<dbReference type="AlphaFoldDB" id="A0A5J6FJ68"/>
<name>A0A5J6FJ68_9ACTN</name>
<reference evidence="1 2" key="1">
    <citation type="submission" date="2017-09" db="EMBL/GenBank/DDBJ databases">
        <authorList>
            <person name="Lee N."/>
            <person name="Cho B.-K."/>
        </authorList>
    </citation>
    <scope>NUCLEOTIDE SEQUENCE [LARGE SCALE GENOMIC DNA]</scope>
    <source>
        <strain evidence="1 2">ATCC 12769</strain>
    </source>
</reference>
<dbReference type="Pfam" id="PF19508">
    <property type="entry name" value="DUF6042"/>
    <property type="match status" value="1"/>
</dbReference>
<proteinExistence type="predicted"/>
<evidence type="ECO:0000313" key="1">
    <source>
        <dbReference type="EMBL" id="QEU76263.1"/>
    </source>
</evidence>
<accession>A0A5J6FJ68</accession>
<protein>
    <submittedName>
        <fullName evidence="1">Uncharacterized protein</fullName>
    </submittedName>
</protein>
<organism evidence="1 2">
    <name type="scientific">Streptomyces nitrosporeus</name>
    <dbReference type="NCBI Taxonomy" id="28894"/>
    <lineage>
        <taxon>Bacteria</taxon>
        <taxon>Bacillati</taxon>
        <taxon>Actinomycetota</taxon>
        <taxon>Actinomycetes</taxon>
        <taxon>Kitasatosporales</taxon>
        <taxon>Streptomycetaceae</taxon>
        <taxon>Streptomyces</taxon>
    </lineage>
</organism>
<dbReference type="Proteomes" id="UP000326178">
    <property type="component" value="Chromosome"/>
</dbReference>
<dbReference type="KEGG" id="snk:CP967_33650"/>
<evidence type="ECO:0000313" key="2">
    <source>
        <dbReference type="Proteomes" id="UP000326178"/>
    </source>
</evidence>
<sequence length="270" mass="30191">MTENPSVPGPRRDMAIHNGWWPSGWEHVLPRQGFPLTMLIGTASQSGFTGSLDDLLQEIFDGDWHMIGGDLDGELTFSWPDGEWDYEDAPEGREASEAKRWKSFGAMLTAAGFPVPATVRDLSELYLAWGLAYREETPDGTRWTMPAVLPLPDDLLPLDAELTRRLDRARRTTYTGPLVNALITHLVDDLGEPQEVLTSLDRLAVATGRDADEIRLALADLVESGDARVRRGQEPADPERLEAHQRFRLAVEWEHFDGPRTHLSVRTDGV</sequence>
<dbReference type="RefSeq" id="WP_150491580.1">
    <property type="nucleotide sequence ID" value="NZ_BMUV01000026.1"/>
</dbReference>
<dbReference type="OrthoDB" id="4227145at2"/>